<feature type="compositionally biased region" description="Low complexity" evidence="1">
    <location>
        <begin position="326"/>
        <end position="335"/>
    </location>
</feature>
<feature type="compositionally biased region" description="Basic residues" evidence="1">
    <location>
        <begin position="358"/>
        <end position="368"/>
    </location>
</feature>
<evidence type="ECO:0000256" key="1">
    <source>
        <dbReference type="SAM" id="MobiDB-lite"/>
    </source>
</evidence>
<dbReference type="AlphaFoldDB" id="A0A814F112"/>
<dbReference type="GO" id="GO:0032502">
    <property type="term" value="P:developmental process"/>
    <property type="evidence" value="ECO:0007669"/>
    <property type="project" value="TreeGrafter"/>
</dbReference>
<evidence type="ECO:0000259" key="2">
    <source>
        <dbReference type="PROSITE" id="PS50888"/>
    </source>
</evidence>
<dbReference type="GO" id="GO:0046983">
    <property type="term" value="F:protein dimerization activity"/>
    <property type="evidence" value="ECO:0007669"/>
    <property type="project" value="InterPro"/>
</dbReference>
<dbReference type="SUPFAM" id="SSF47459">
    <property type="entry name" value="HLH, helix-loop-helix DNA-binding domain"/>
    <property type="match status" value="1"/>
</dbReference>
<protein>
    <recommendedName>
        <fullName evidence="2">BHLH domain-containing protein</fullName>
    </recommendedName>
</protein>
<feature type="compositionally biased region" description="Basic residues" evidence="1">
    <location>
        <begin position="58"/>
        <end position="81"/>
    </location>
</feature>
<sequence>MRLLLNQTGQMSTSSKIFSDHESDEFDEDEMMVDYDNSTHRSPLTRKYPQRSSISKRMSIKNGRKSSLPVKKRSSLKRSSKSPRCYDPFDGFDMDDANETDYSHQTSGQRHAANLRERKRMQSINDAFEGLRTHIPVHPYEKRLSKVDTLRLAIDYIAFLNRLLTSTSQTDSIHPLPQPSHRFRSHPSHPHGNNCPALTKKKIILDYRPIITEENNEKQMIIGHSLSWYDSSLHHLVHHASIAAPGCNIYHSDIVVVSTNVWVPEMLSASSSSNSLHASTSPTCSTIPMALSARNHHLPLSVHQSDDSEDDHQHHRRHHRDDEDNVNLNDLNPNHLQEIPSQWDMSINGNDFLPVYNNHHHLHHHHHQQQQQQQQQQQAQTTIYDDDSVWYERLRSMATSIGSEQQSSSDSSSNDIQQHHQLFDVYSQHLPPPMMTAVGLDPHMNYYSTNHSFDHYHHHHHIPEYQTMFSF</sequence>
<dbReference type="InterPro" id="IPR050283">
    <property type="entry name" value="E-box_TF_Regulators"/>
</dbReference>
<organism evidence="3 4">
    <name type="scientific">Adineta ricciae</name>
    <name type="common">Rotifer</name>
    <dbReference type="NCBI Taxonomy" id="249248"/>
    <lineage>
        <taxon>Eukaryota</taxon>
        <taxon>Metazoa</taxon>
        <taxon>Spiralia</taxon>
        <taxon>Gnathifera</taxon>
        <taxon>Rotifera</taxon>
        <taxon>Eurotatoria</taxon>
        <taxon>Bdelloidea</taxon>
        <taxon>Adinetida</taxon>
        <taxon>Adinetidae</taxon>
        <taxon>Adineta</taxon>
    </lineage>
</organism>
<dbReference type="InterPro" id="IPR011598">
    <property type="entry name" value="bHLH_dom"/>
</dbReference>
<feature type="compositionally biased region" description="Low complexity" evidence="1">
    <location>
        <begin position="369"/>
        <end position="380"/>
    </location>
</feature>
<dbReference type="OrthoDB" id="10048995at2759"/>
<evidence type="ECO:0000313" key="4">
    <source>
        <dbReference type="Proteomes" id="UP000663852"/>
    </source>
</evidence>
<dbReference type="EMBL" id="CAJNOJ010000054">
    <property type="protein sequence ID" value="CAF0974991.1"/>
    <property type="molecule type" value="Genomic_DNA"/>
</dbReference>
<evidence type="ECO:0000313" key="3">
    <source>
        <dbReference type="EMBL" id="CAF0974991.1"/>
    </source>
</evidence>
<gene>
    <name evidence="3" type="ORF">EDS130_LOCUS13567</name>
</gene>
<feature type="region of interest" description="Disordered" evidence="1">
    <location>
        <begin position="301"/>
        <end position="335"/>
    </location>
</feature>
<dbReference type="GO" id="GO:0000981">
    <property type="term" value="F:DNA-binding transcription factor activity, RNA polymerase II-specific"/>
    <property type="evidence" value="ECO:0007669"/>
    <property type="project" value="TreeGrafter"/>
</dbReference>
<name>A0A814F112_ADIRI</name>
<dbReference type="PANTHER" id="PTHR23349">
    <property type="entry name" value="BASIC HELIX-LOOP-HELIX TRANSCRIPTION FACTOR, TWIST"/>
    <property type="match status" value="1"/>
</dbReference>
<dbReference type="InterPro" id="IPR036638">
    <property type="entry name" value="HLH_DNA-bd_sf"/>
</dbReference>
<dbReference type="Gene3D" id="4.10.280.10">
    <property type="entry name" value="Helix-loop-helix DNA-binding domain"/>
    <property type="match status" value="1"/>
</dbReference>
<accession>A0A814F112</accession>
<reference evidence="3" key="1">
    <citation type="submission" date="2021-02" db="EMBL/GenBank/DDBJ databases">
        <authorList>
            <person name="Nowell W R."/>
        </authorList>
    </citation>
    <scope>NUCLEOTIDE SEQUENCE</scope>
</reference>
<dbReference type="PANTHER" id="PTHR23349:SF112">
    <property type="entry name" value="48 RELATED 1, ISOFORM B"/>
    <property type="match status" value="1"/>
</dbReference>
<dbReference type="CDD" id="cd11417">
    <property type="entry name" value="bHLH_TS_PTF1A"/>
    <property type="match status" value="1"/>
</dbReference>
<dbReference type="Proteomes" id="UP000663852">
    <property type="component" value="Unassembled WGS sequence"/>
</dbReference>
<dbReference type="GO" id="GO:0000977">
    <property type="term" value="F:RNA polymerase II transcription regulatory region sequence-specific DNA binding"/>
    <property type="evidence" value="ECO:0007669"/>
    <property type="project" value="TreeGrafter"/>
</dbReference>
<dbReference type="PROSITE" id="PS50888">
    <property type="entry name" value="BHLH"/>
    <property type="match status" value="1"/>
</dbReference>
<dbReference type="Pfam" id="PF00010">
    <property type="entry name" value="HLH"/>
    <property type="match status" value="1"/>
</dbReference>
<comment type="caution">
    <text evidence="3">The sequence shown here is derived from an EMBL/GenBank/DDBJ whole genome shotgun (WGS) entry which is preliminary data.</text>
</comment>
<feature type="region of interest" description="Disordered" evidence="1">
    <location>
        <begin position="1"/>
        <end position="90"/>
    </location>
</feature>
<dbReference type="SMART" id="SM00353">
    <property type="entry name" value="HLH"/>
    <property type="match status" value="1"/>
</dbReference>
<feature type="region of interest" description="Disordered" evidence="1">
    <location>
        <begin position="354"/>
        <end position="382"/>
    </location>
</feature>
<feature type="compositionally biased region" description="Polar residues" evidence="1">
    <location>
        <begin position="1"/>
        <end position="17"/>
    </location>
</feature>
<feature type="domain" description="BHLH" evidence="2">
    <location>
        <begin position="108"/>
        <end position="160"/>
    </location>
</feature>
<proteinExistence type="predicted"/>
<feature type="compositionally biased region" description="Acidic residues" evidence="1">
    <location>
        <begin position="22"/>
        <end position="33"/>
    </location>
</feature>